<name>A0A6A6NRK1_9PEZI</name>
<dbReference type="AlphaFoldDB" id="A0A6A6NRK1"/>
<reference evidence="2" key="1">
    <citation type="journal article" date="2020" name="Stud. Mycol.">
        <title>101 Dothideomycetes genomes: a test case for predicting lifestyles and emergence of pathogens.</title>
        <authorList>
            <person name="Haridas S."/>
            <person name="Albert R."/>
            <person name="Binder M."/>
            <person name="Bloem J."/>
            <person name="Labutti K."/>
            <person name="Salamov A."/>
            <person name="Andreopoulos B."/>
            <person name="Baker S."/>
            <person name="Barry K."/>
            <person name="Bills G."/>
            <person name="Bluhm B."/>
            <person name="Cannon C."/>
            <person name="Castanera R."/>
            <person name="Culley D."/>
            <person name="Daum C."/>
            <person name="Ezra D."/>
            <person name="Gonzalez J."/>
            <person name="Henrissat B."/>
            <person name="Kuo A."/>
            <person name="Liang C."/>
            <person name="Lipzen A."/>
            <person name="Lutzoni F."/>
            <person name="Magnuson J."/>
            <person name="Mondo S."/>
            <person name="Nolan M."/>
            <person name="Ohm R."/>
            <person name="Pangilinan J."/>
            <person name="Park H.-J."/>
            <person name="Ramirez L."/>
            <person name="Alfaro M."/>
            <person name="Sun H."/>
            <person name="Tritt A."/>
            <person name="Yoshinaga Y."/>
            <person name="Zwiers L.-H."/>
            <person name="Turgeon B."/>
            <person name="Goodwin S."/>
            <person name="Spatafora J."/>
            <person name="Crous P."/>
            <person name="Grigoriev I."/>
        </authorList>
    </citation>
    <scope>NUCLEOTIDE SEQUENCE</scope>
    <source>
        <strain evidence="2">ATCC 16933</strain>
    </source>
</reference>
<evidence type="ECO:0000313" key="3">
    <source>
        <dbReference type="Proteomes" id="UP000799766"/>
    </source>
</evidence>
<protein>
    <submittedName>
        <fullName evidence="2">Uncharacterized protein</fullName>
    </submittedName>
</protein>
<evidence type="ECO:0000256" key="1">
    <source>
        <dbReference type="SAM" id="MobiDB-lite"/>
    </source>
</evidence>
<evidence type="ECO:0000313" key="2">
    <source>
        <dbReference type="EMBL" id="KAF2454366.1"/>
    </source>
</evidence>
<dbReference type="OrthoDB" id="4161001at2759"/>
<feature type="region of interest" description="Disordered" evidence="1">
    <location>
        <begin position="33"/>
        <end position="56"/>
    </location>
</feature>
<sequence length="894" mass="100642">MDTSYRAYQPLATDRDDGESLIDATAPLSIGGIEPVMGSPRYQGGDNGNGDVESAGTDDLQIVVTTTNRGLDVVQAKKDVYDSIYDGMTNKLMSLSEDADMMIRGLAKEADKGFQRTYIRGQQARQVYEGAPVLKVGLSYLPGADKPEVNRLEQTNMIAKGLPDQRDAKWRVDTAASLLYDFRVTRDLSVELIDHTAQMAEKALLRSRNRRSLYSYNAPPETQGVVVRDRMYDAVTIDSEEVKIVNDLGNHRGEFDVESTLIEVDAPSLMNLIVQYRTLIRRGGPVNNFEETKSILETMIEDVRRLCHRSPILFRMSTRTKIITSKNTRYGFNQGRKFQTLTTSRGIQELISFSASYYNALDPERGGGAVMAQKYIRPRFLQMVVLLLSLLNDNDLIEIRDFIEATYKFKADRKNLELLFFKVIPLMSINSKVFLSSMVPAFEGWAPKEPESDEQAHYWDTFLRQILPLGYILPGTVSSLGRDPLSWVYKWPEEGFKSSAVFANLQYSGHSLNAFNDIPPLEELSPAEDDTTELTVVMTNDERYTIRASDYEAIICLTPGTHSVQEAHTGGRHYDLVIREEHLNRQTKDAFRTVNGVIKQVNYQLTGGPRRSGTVRSRFSIRRKPTSDLVMLAEVKLSGRLTKHTALLNNYPLAVAYKLEGRKIEHRDAIGIMAQDNREINEVVRYYESRLQDQSNTNIAQQVGLDFESLRRLEEQFSYAHALIQQAEDVRHGVEEDPISLSEPIAKVIQPSGGDSLNAAVWYPYRAWSTSMHGGSLAMEAQRSTITNVVWRREDIVEVSLEGSSGKYFVNPLEPVDNARREDEVREGDIVVLAGKYLIVAEPSEDELSDSLIMTNYLRITGIEELVQSARGRNRAGGRGANRTGTQAVQITFV</sequence>
<keyword evidence="3" id="KW-1185">Reference proteome</keyword>
<gene>
    <name evidence="2" type="ORF">BDY21DRAFT_366433</name>
</gene>
<dbReference type="EMBL" id="MU001692">
    <property type="protein sequence ID" value="KAF2454366.1"/>
    <property type="molecule type" value="Genomic_DNA"/>
</dbReference>
<dbReference type="Proteomes" id="UP000799766">
    <property type="component" value="Unassembled WGS sequence"/>
</dbReference>
<proteinExistence type="predicted"/>
<accession>A0A6A6NRK1</accession>
<organism evidence="2 3">
    <name type="scientific">Lineolata rhizophorae</name>
    <dbReference type="NCBI Taxonomy" id="578093"/>
    <lineage>
        <taxon>Eukaryota</taxon>
        <taxon>Fungi</taxon>
        <taxon>Dikarya</taxon>
        <taxon>Ascomycota</taxon>
        <taxon>Pezizomycotina</taxon>
        <taxon>Dothideomycetes</taxon>
        <taxon>Dothideomycetes incertae sedis</taxon>
        <taxon>Lineolatales</taxon>
        <taxon>Lineolataceae</taxon>
        <taxon>Lineolata</taxon>
    </lineage>
</organism>